<dbReference type="Proteomes" id="UP001271890">
    <property type="component" value="Unassembled WGS sequence"/>
</dbReference>
<evidence type="ECO:0000313" key="3">
    <source>
        <dbReference type="Proteomes" id="UP001271890"/>
    </source>
</evidence>
<evidence type="ECO:0008006" key="4">
    <source>
        <dbReference type="Google" id="ProtNLM"/>
    </source>
</evidence>
<name>A0ABU4SF26_9GAMM</name>
<sequence>MYKKTISLMFIILSTNAYASEWSISIGCFTSDTKKPINIKFVDMYSKKDNARVGYVKYENSHMAIPIYLVKEVSEMLSEGRPFQYETVWNETIKGEFNGSYTVISQGARYYGFTYINKRGKKVNFEENMDVYNVEKEDCIWN</sequence>
<comment type="caution">
    <text evidence="2">The sequence shown here is derived from an EMBL/GenBank/DDBJ whole genome shotgun (WGS) entry which is preliminary data.</text>
</comment>
<reference evidence="3" key="1">
    <citation type="journal article" date="2024" name="Toxins">
        <title>Genome Sequence Analysis of Native Xenorhabdus Strains Isolated from Entomopathogenic Nematodes in Argentina.</title>
        <authorList>
            <person name="Palma L."/>
            <person name="Frizzo L."/>
            <person name="Kaiser S."/>
            <person name="Berry C."/>
            <person name="Caballero P."/>
            <person name="Bode H.B."/>
            <person name="Del Valle E.E."/>
        </authorList>
    </citation>
    <scope>NUCLEOTIDE SEQUENCE [LARGE SCALE GENOMIC DNA]</scope>
    <source>
        <strain evidence="3">12</strain>
    </source>
</reference>
<protein>
    <recommendedName>
        <fullName evidence="4">DUF4430 domain-containing protein</fullName>
    </recommendedName>
</protein>
<gene>
    <name evidence="2" type="ORF">FE392_19275</name>
</gene>
<proteinExistence type="predicted"/>
<dbReference type="RefSeq" id="WP_319931777.1">
    <property type="nucleotide sequence ID" value="NZ_VCDN01000150.1"/>
</dbReference>
<keyword evidence="3" id="KW-1185">Reference proteome</keyword>
<dbReference type="EMBL" id="VCDN01000150">
    <property type="protein sequence ID" value="MDX7989407.1"/>
    <property type="molecule type" value="Genomic_DNA"/>
</dbReference>
<feature type="signal peptide" evidence="1">
    <location>
        <begin position="1"/>
        <end position="19"/>
    </location>
</feature>
<feature type="chain" id="PRO_5045529456" description="DUF4430 domain-containing protein" evidence="1">
    <location>
        <begin position="20"/>
        <end position="142"/>
    </location>
</feature>
<evidence type="ECO:0000256" key="1">
    <source>
        <dbReference type="SAM" id="SignalP"/>
    </source>
</evidence>
<keyword evidence="1" id="KW-0732">Signal</keyword>
<organism evidence="2 3">
    <name type="scientific">Xenorhabdus santafensis</name>
    <dbReference type="NCBI Taxonomy" id="2582833"/>
    <lineage>
        <taxon>Bacteria</taxon>
        <taxon>Pseudomonadati</taxon>
        <taxon>Pseudomonadota</taxon>
        <taxon>Gammaproteobacteria</taxon>
        <taxon>Enterobacterales</taxon>
        <taxon>Morganellaceae</taxon>
        <taxon>Xenorhabdus</taxon>
    </lineage>
</organism>
<evidence type="ECO:0000313" key="2">
    <source>
        <dbReference type="EMBL" id="MDX7989407.1"/>
    </source>
</evidence>
<accession>A0ABU4SF26</accession>